<keyword evidence="2" id="KW-1185">Reference proteome</keyword>
<protein>
    <submittedName>
        <fullName evidence="1">Uncharacterized protein</fullName>
    </submittedName>
</protein>
<reference evidence="1 2" key="1">
    <citation type="journal article" date="2018" name="Sci. Rep.">
        <title>Genomic signatures of local adaptation to the degree of environmental predictability in rotifers.</title>
        <authorList>
            <person name="Franch-Gras L."/>
            <person name="Hahn C."/>
            <person name="Garcia-Roger E.M."/>
            <person name="Carmona M.J."/>
            <person name="Serra M."/>
            <person name="Gomez A."/>
        </authorList>
    </citation>
    <scope>NUCLEOTIDE SEQUENCE [LARGE SCALE GENOMIC DNA]</scope>
    <source>
        <strain evidence="1">HYR1</strain>
    </source>
</reference>
<proteinExistence type="predicted"/>
<comment type="caution">
    <text evidence="1">The sequence shown here is derived from an EMBL/GenBank/DDBJ whole genome shotgun (WGS) entry which is preliminary data.</text>
</comment>
<name>A0A3M7RG74_BRAPC</name>
<organism evidence="1 2">
    <name type="scientific">Brachionus plicatilis</name>
    <name type="common">Marine rotifer</name>
    <name type="synonym">Brachionus muelleri</name>
    <dbReference type="NCBI Taxonomy" id="10195"/>
    <lineage>
        <taxon>Eukaryota</taxon>
        <taxon>Metazoa</taxon>
        <taxon>Spiralia</taxon>
        <taxon>Gnathifera</taxon>
        <taxon>Rotifera</taxon>
        <taxon>Eurotatoria</taxon>
        <taxon>Monogononta</taxon>
        <taxon>Pseudotrocha</taxon>
        <taxon>Ploima</taxon>
        <taxon>Brachionidae</taxon>
        <taxon>Brachionus</taxon>
    </lineage>
</organism>
<dbReference type="AlphaFoldDB" id="A0A3M7RG74"/>
<dbReference type="EMBL" id="REGN01003506">
    <property type="protein sequence ID" value="RNA22248.1"/>
    <property type="molecule type" value="Genomic_DNA"/>
</dbReference>
<dbReference type="Proteomes" id="UP000276133">
    <property type="component" value="Unassembled WGS sequence"/>
</dbReference>
<evidence type="ECO:0000313" key="1">
    <source>
        <dbReference type="EMBL" id="RNA22248.1"/>
    </source>
</evidence>
<accession>A0A3M7RG74</accession>
<gene>
    <name evidence="1" type="ORF">BpHYR1_011425</name>
</gene>
<sequence>MNLIYFCHKHFLTALIQIIYLINFVPKINIAKKLIFTKTIRTKIVSIFEWTSTKNYLFKLICSDTVENRLILSCVSLSESEPISTIRLAFYQMNSLKFTLFRYGKDLAKTLFFDI</sequence>
<evidence type="ECO:0000313" key="2">
    <source>
        <dbReference type="Proteomes" id="UP000276133"/>
    </source>
</evidence>